<keyword evidence="6 7" id="KW-0539">Nucleus</keyword>
<dbReference type="STRING" id="151549.A0A4C1ZN55"/>
<comment type="function">
    <text evidence="7">Component of the origin recognition complex (ORC) that binds origins of replication.</text>
</comment>
<proteinExistence type="inferred from homology"/>
<comment type="subcellular location">
    <subcellularLocation>
        <location evidence="1 7">Nucleus</location>
    </subcellularLocation>
</comment>
<evidence type="ECO:0000313" key="10">
    <source>
        <dbReference type="EMBL" id="GBP89906.1"/>
    </source>
</evidence>
<organism evidence="10 11">
    <name type="scientific">Eumeta variegata</name>
    <name type="common">Bagworm moth</name>
    <name type="synonym">Eumeta japonica</name>
    <dbReference type="NCBI Taxonomy" id="151549"/>
    <lineage>
        <taxon>Eukaryota</taxon>
        <taxon>Metazoa</taxon>
        <taxon>Ecdysozoa</taxon>
        <taxon>Arthropoda</taxon>
        <taxon>Hexapoda</taxon>
        <taxon>Insecta</taxon>
        <taxon>Pterygota</taxon>
        <taxon>Neoptera</taxon>
        <taxon>Endopterygota</taxon>
        <taxon>Lepidoptera</taxon>
        <taxon>Glossata</taxon>
        <taxon>Ditrysia</taxon>
        <taxon>Tineoidea</taxon>
        <taxon>Psychidae</taxon>
        <taxon>Oiketicinae</taxon>
        <taxon>Eumeta</taxon>
    </lineage>
</organism>
<dbReference type="GO" id="GO:0003688">
    <property type="term" value="F:DNA replication origin binding"/>
    <property type="evidence" value="ECO:0007669"/>
    <property type="project" value="TreeGrafter"/>
</dbReference>
<gene>
    <name evidence="10" type="primary">Orc4</name>
    <name evidence="10" type="ORF">EVAR_66181_1</name>
</gene>
<dbReference type="InterPro" id="IPR027417">
    <property type="entry name" value="P-loop_NTPase"/>
</dbReference>
<dbReference type="Pfam" id="PF00004">
    <property type="entry name" value="AAA"/>
    <property type="match status" value="1"/>
</dbReference>
<evidence type="ECO:0000256" key="3">
    <source>
        <dbReference type="ARBA" id="ARBA00019083"/>
    </source>
</evidence>
<dbReference type="OrthoDB" id="343623at2759"/>
<evidence type="ECO:0000256" key="5">
    <source>
        <dbReference type="ARBA" id="ARBA00023125"/>
    </source>
</evidence>
<dbReference type="InterPro" id="IPR016527">
    <property type="entry name" value="ORC4"/>
</dbReference>
<accession>A0A4C1ZN55</accession>
<dbReference type="PANTHER" id="PTHR12087:SF0">
    <property type="entry name" value="ORIGIN RECOGNITION COMPLEX SUBUNIT 4"/>
    <property type="match status" value="1"/>
</dbReference>
<keyword evidence="11" id="KW-1185">Reference proteome</keyword>
<evidence type="ECO:0000256" key="4">
    <source>
        <dbReference type="ARBA" id="ARBA00022705"/>
    </source>
</evidence>
<dbReference type="SUPFAM" id="SSF52540">
    <property type="entry name" value="P-loop containing nucleoside triphosphate hydrolases"/>
    <property type="match status" value="1"/>
</dbReference>
<dbReference type="PANTHER" id="PTHR12087">
    <property type="entry name" value="ORIGIN RECOGNITION COMPLEX SUBUNIT 4"/>
    <property type="match status" value="1"/>
</dbReference>
<dbReference type="InterPro" id="IPR032705">
    <property type="entry name" value="ORC4_C"/>
</dbReference>
<dbReference type="Pfam" id="PF14629">
    <property type="entry name" value="ORC4_C"/>
    <property type="match status" value="1"/>
</dbReference>
<dbReference type="Proteomes" id="UP000299102">
    <property type="component" value="Unassembled WGS sequence"/>
</dbReference>
<dbReference type="AlphaFoldDB" id="A0A4C1ZN55"/>
<evidence type="ECO:0000259" key="9">
    <source>
        <dbReference type="Pfam" id="PF14629"/>
    </source>
</evidence>
<keyword evidence="4 7" id="KW-0235">DNA replication</keyword>
<dbReference type="GO" id="GO:0005664">
    <property type="term" value="C:nuclear origin of replication recognition complex"/>
    <property type="evidence" value="ECO:0007669"/>
    <property type="project" value="TreeGrafter"/>
</dbReference>
<dbReference type="GO" id="GO:0016887">
    <property type="term" value="F:ATP hydrolysis activity"/>
    <property type="evidence" value="ECO:0007669"/>
    <property type="project" value="InterPro"/>
</dbReference>
<evidence type="ECO:0000256" key="7">
    <source>
        <dbReference type="PIRNR" id="PIRNR007858"/>
    </source>
</evidence>
<dbReference type="GO" id="GO:0006270">
    <property type="term" value="P:DNA replication initiation"/>
    <property type="evidence" value="ECO:0007669"/>
    <property type="project" value="TreeGrafter"/>
</dbReference>
<dbReference type="Gene3D" id="3.40.50.300">
    <property type="entry name" value="P-loop containing nucleotide triphosphate hydrolases"/>
    <property type="match status" value="1"/>
</dbReference>
<evidence type="ECO:0000259" key="8">
    <source>
        <dbReference type="Pfam" id="PF00004"/>
    </source>
</evidence>
<protein>
    <recommendedName>
        <fullName evidence="3 7">Origin recognition complex subunit 4</fullName>
    </recommendedName>
</protein>
<comment type="similarity">
    <text evidence="2 7">Belongs to the ORC4 family.</text>
</comment>
<evidence type="ECO:0000256" key="1">
    <source>
        <dbReference type="ARBA" id="ARBA00004123"/>
    </source>
</evidence>
<dbReference type="InterPro" id="IPR003959">
    <property type="entry name" value="ATPase_AAA_core"/>
</dbReference>
<reference evidence="10 11" key="1">
    <citation type="journal article" date="2019" name="Commun. Biol.">
        <title>The bagworm genome reveals a unique fibroin gene that provides high tensile strength.</title>
        <authorList>
            <person name="Kono N."/>
            <person name="Nakamura H."/>
            <person name="Ohtoshi R."/>
            <person name="Tomita M."/>
            <person name="Numata K."/>
            <person name="Arakawa K."/>
        </authorList>
    </citation>
    <scope>NUCLEOTIDE SEQUENCE [LARGE SCALE GENOMIC DNA]</scope>
</reference>
<dbReference type="EMBL" id="BGZK01002043">
    <property type="protein sequence ID" value="GBP89906.1"/>
    <property type="molecule type" value="Genomic_DNA"/>
</dbReference>
<dbReference type="PIRSF" id="PIRSF007858">
    <property type="entry name" value="ORC4"/>
    <property type="match status" value="1"/>
</dbReference>
<evidence type="ECO:0000256" key="2">
    <source>
        <dbReference type="ARBA" id="ARBA00005334"/>
    </source>
</evidence>
<sequence length="518" mass="57928">MSILHTLAPVRVGSVGLKPTKNSPESEASDRLLYSQATSLATGRTTYIASPSAAGRHVQNVYDLIKKTVTHGESHSALIIGDRGSGKSTLINSVLHQLNGELDMENDTLVVKLSGVVHHEDSVALKSITAQVMQLENVVGDRVFGTLAENFSFLLSCLQTGSDKSCKSLIFILDEFDGFCHPGISQSLLYNLFDVTHSKKAPMCVIGVTCRPDVIELLEKRVKSRFSHMHIFLYPNEENYTDPNYKPYIIFRDIFVELLTLPETIKKELARSPKKKIKIKNIEAIEKMNIGGDYNPRNGLLPEEVLIKCRITMSDLEMFDSKFIKNWNANILSLAQNHNVLDALEKLCYYTTNEQIYRDILIVSKVSTNKPNIDITDICNAIDKVVAYDNGVQQLKSLSILELSLVIAMKHGVEIFNGDPMNFEMVLQRYTTFANANSSAQKVPKAVVLKAFEHLQALKIIVPVKNSDFIQSESAGSKMQKEYQLYALDVSPDTLEEAMKSFKSLPTEISHWYSNSIV</sequence>
<name>A0A4C1ZN55_EUMVA</name>
<keyword evidence="5 7" id="KW-0238">DNA-binding</keyword>
<comment type="caution">
    <text evidence="10">The sequence shown here is derived from an EMBL/GenBank/DDBJ whole genome shotgun (WGS) entry which is preliminary data.</text>
</comment>
<evidence type="ECO:0000313" key="11">
    <source>
        <dbReference type="Proteomes" id="UP000299102"/>
    </source>
</evidence>
<feature type="domain" description="Origin recognition complex subunit 4 C-terminal" evidence="9">
    <location>
        <begin position="254"/>
        <end position="498"/>
    </location>
</feature>
<evidence type="ECO:0000256" key="6">
    <source>
        <dbReference type="ARBA" id="ARBA00023242"/>
    </source>
</evidence>
<feature type="domain" description="ATPase AAA-type core" evidence="8">
    <location>
        <begin position="78"/>
        <end position="217"/>
    </location>
</feature>
<dbReference type="GO" id="GO:0005524">
    <property type="term" value="F:ATP binding"/>
    <property type="evidence" value="ECO:0007669"/>
    <property type="project" value="InterPro"/>
</dbReference>